<evidence type="ECO:0000313" key="3">
    <source>
        <dbReference type="Proteomes" id="UP001276150"/>
    </source>
</evidence>
<proteinExistence type="predicted"/>
<name>A0ABU4DQP1_9DEIO</name>
<gene>
    <name evidence="2" type="ORF">ORD21_09145</name>
</gene>
<reference evidence="2 3" key="1">
    <citation type="submission" date="2022-11" db="EMBL/GenBank/DDBJ databases">
        <title>Deinococcus ZS9-10, Low Temperature and Draught-tolerating, UV-resistant Bacteria from Continental Antarctica.</title>
        <authorList>
            <person name="Cheng L."/>
        </authorList>
    </citation>
    <scope>NUCLEOTIDE SEQUENCE [LARGE SCALE GENOMIC DNA]</scope>
    <source>
        <strain evidence="2 3">ZS9-10</strain>
    </source>
</reference>
<protein>
    <submittedName>
        <fullName evidence="2">Uncharacterized protein</fullName>
    </submittedName>
</protein>
<accession>A0ABU4DQP1</accession>
<comment type="caution">
    <text evidence="2">The sequence shown here is derived from an EMBL/GenBank/DDBJ whole genome shotgun (WGS) entry which is preliminary data.</text>
</comment>
<organism evidence="2 3">
    <name type="scientific">Deinococcus arenicola</name>
    <dbReference type="NCBI Taxonomy" id="2994950"/>
    <lineage>
        <taxon>Bacteria</taxon>
        <taxon>Thermotogati</taxon>
        <taxon>Deinococcota</taxon>
        <taxon>Deinococci</taxon>
        <taxon>Deinococcales</taxon>
        <taxon>Deinococcaceae</taxon>
        <taxon>Deinococcus</taxon>
    </lineage>
</organism>
<keyword evidence="1" id="KW-1133">Transmembrane helix</keyword>
<keyword evidence="1" id="KW-0812">Transmembrane</keyword>
<dbReference type="EMBL" id="JAPMIV010000013">
    <property type="protein sequence ID" value="MDV6374751.1"/>
    <property type="molecule type" value="Genomic_DNA"/>
</dbReference>
<keyword evidence="3" id="KW-1185">Reference proteome</keyword>
<feature type="transmembrane region" description="Helical" evidence="1">
    <location>
        <begin position="12"/>
        <end position="30"/>
    </location>
</feature>
<feature type="transmembrane region" description="Helical" evidence="1">
    <location>
        <begin position="36"/>
        <end position="53"/>
    </location>
</feature>
<evidence type="ECO:0000313" key="2">
    <source>
        <dbReference type="EMBL" id="MDV6374751.1"/>
    </source>
</evidence>
<dbReference type="RefSeq" id="WP_317640071.1">
    <property type="nucleotide sequence ID" value="NZ_JAPMIV010000013.1"/>
</dbReference>
<sequence>MSPRFRRYLIRALPALLIILAINWLLDHLFGGDFNPGLGFGVWFAILMSKWAIRTEPDRRE</sequence>
<dbReference type="Proteomes" id="UP001276150">
    <property type="component" value="Unassembled WGS sequence"/>
</dbReference>
<evidence type="ECO:0000256" key="1">
    <source>
        <dbReference type="SAM" id="Phobius"/>
    </source>
</evidence>
<keyword evidence="1" id="KW-0472">Membrane</keyword>